<reference evidence="7" key="1">
    <citation type="journal article" date="2021" name="Nat. Commun.">
        <title>Genetic determinants of endophytism in the Arabidopsis root mycobiome.</title>
        <authorList>
            <person name="Mesny F."/>
            <person name="Miyauchi S."/>
            <person name="Thiergart T."/>
            <person name="Pickel B."/>
            <person name="Atanasova L."/>
            <person name="Karlsson M."/>
            <person name="Huettel B."/>
            <person name="Barry K.W."/>
            <person name="Haridas S."/>
            <person name="Chen C."/>
            <person name="Bauer D."/>
            <person name="Andreopoulos W."/>
            <person name="Pangilinan J."/>
            <person name="LaButti K."/>
            <person name="Riley R."/>
            <person name="Lipzen A."/>
            <person name="Clum A."/>
            <person name="Drula E."/>
            <person name="Henrissat B."/>
            <person name="Kohler A."/>
            <person name="Grigoriev I.V."/>
            <person name="Martin F.M."/>
            <person name="Hacquard S."/>
        </authorList>
    </citation>
    <scope>NUCLEOTIDE SEQUENCE</scope>
    <source>
        <strain evidence="7">MPI-CAGE-CH-0243</strain>
    </source>
</reference>
<dbReference type="InterPro" id="IPR002403">
    <property type="entry name" value="Cyt_P450_E_grp-IV"/>
</dbReference>
<evidence type="ECO:0000256" key="2">
    <source>
        <dbReference type="ARBA" id="ARBA00010617"/>
    </source>
</evidence>
<sequence length="491" mass="54492">MAANIILGVFVSPIALYVGLRLGLSATQDPHEPRLSKLASHSSVLYGALLPKNHIYTLRMPFIRQYIINSPSMIHHAQRQIDQLTFGPVALDFGFLFSGLNKQSQAILREKYEHGNAFVTTINIQLRQGYSLNVMTSAAIQTLKTNLSSLGNPDSHITGLYSIVRSQVLISLTDAFYGPHNPFRDPKLRDDWAEFLPGIKMLLFSPLPSITARRALQARARIAAAMTAFVQNGHHLSASPLVREGFEINIGYGLPFSEIGKMEIATLLALLSSGAITTFWMLYHIFSDPAVLAQLREEILDNLTEDGTFNSARRTIKLFNLRSKCPILHSTLQETFRVHSSVQSAKTVTQDTSVDGYVFKKGGIVMIPGPVLHKNATIWGEDAENFNHQRFSAAASTPRTKNDVTPSSIGTSTFRPFGSGATMCPGRHFSMNVILSIAAMMILQFDVVPITETWAMPTTKQADLWNAMPKPDYDVDVQLLPREGQFDFIWQ</sequence>
<keyword evidence="3 5" id="KW-0479">Metal-binding</keyword>
<accession>A0A9P9DXW0</accession>
<dbReference type="GO" id="GO:0020037">
    <property type="term" value="F:heme binding"/>
    <property type="evidence" value="ECO:0007669"/>
    <property type="project" value="InterPro"/>
</dbReference>
<dbReference type="OrthoDB" id="3366823at2759"/>
<dbReference type="InterPro" id="IPR001128">
    <property type="entry name" value="Cyt_P450"/>
</dbReference>
<dbReference type="SUPFAM" id="SSF48264">
    <property type="entry name" value="Cytochrome P450"/>
    <property type="match status" value="1"/>
</dbReference>
<evidence type="ECO:0000256" key="1">
    <source>
        <dbReference type="ARBA" id="ARBA00001971"/>
    </source>
</evidence>
<evidence type="ECO:0000313" key="7">
    <source>
        <dbReference type="EMBL" id="KAH7127206.1"/>
    </source>
</evidence>
<comment type="similarity">
    <text evidence="2 6">Belongs to the cytochrome P450 family.</text>
</comment>
<dbReference type="InterPro" id="IPR036396">
    <property type="entry name" value="Cyt_P450_sf"/>
</dbReference>
<dbReference type="PANTHER" id="PTHR47582:SF1">
    <property type="entry name" value="P450, PUTATIVE (EUROFUNG)-RELATED"/>
    <property type="match status" value="1"/>
</dbReference>
<proteinExistence type="inferred from homology"/>
<evidence type="ECO:0000256" key="6">
    <source>
        <dbReference type="RuleBase" id="RU000461"/>
    </source>
</evidence>
<organism evidence="7 8">
    <name type="scientific">Dendryphion nanum</name>
    <dbReference type="NCBI Taxonomy" id="256645"/>
    <lineage>
        <taxon>Eukaryota</taxon>
        <taxon>Fungi</taxon>
        <taxon>Dikarya</taxon>
        <taxon>Ascomycota</taxon>
        <taxon>Pezizomycotina</taxon>
        <taxon>Dothideomycetes</taxon>
        <taxon>Pleosporomycetidae</taxon>
        <taxon>Pleosporales</taxon>
        <taxon>Torulaceae</taxon>
        <taxon>Dendryphion</taxon>
    </lineage>
</organism>
<dbReference type="Proteomes" id="UP000700596">
    <property type="component" value="Unassembled WGS sequence"/>
</dbReference>
<feature type="binding site" description="axial binding residue" evidence="5">
    <location>
        <position position="424"/>
    </location>
    <ligand>
        <name>heme</name>
        <dbReference type="ChEBI" id="CHEBI:30413"/>
    </ligand>
    <ligandPart>
        <name>Fe</name>
        <dbReference type="ChEBI" id="CHEBI:18248"/>
    </ligandPart>
</feature>
<name>A0A9P9DXW0_9PLEO</name>
<evidence type="ECO:0000313" key="8">
    <source>
        <dbReference type="Proteomes" id="UP000700596"/>
    </source>
</evidence>
<dbReference type="GO" id="GO:0004497">
    <property type="term" value="F:monooxygenase activity"/>
    <property type="evidence" value="ECO:0007669"/>
    <property type="project" value="UniProtKB-KW"/>
</dbReference>
<dbReference type="PROSITE" id="PS00086">
    <property type="entry name" value="CYTOCHROME_P450"/>
    <property type="match status" value="1"/>
</dbReference>
<dbReference type="InterPro" id="IPR017972">
    <property type="entry name" value="Cyt_P450_CS"/>
</dbReference>
<gene>
    <name evidence="7" type="ORF">B0J11DRAFT_549940</name>
</gene>
<dbReference type="Pfam" id="PF00067">
    <property type="entry name" value="p450"/>
    <property type="match status" value="1"/>
</dbReference>
<dbReference type="PRINTS" id="PR00465">
    <property type="entry name" value="EP450IV"/>
</dbReference>
<keyword evidence="6" id="KW-0503">Monooxygenase</keyword>
<dbReference type="AlphaFoldDB" id="A0A9P9DXW0"/>
<dbReference type="PANTHER" id="PTHR47582">
    <property type="entry name" value="P450, PUTATIVE (EUROFUNG)-RELATED"/>
    <property type="match status" value="1"/>
</dbReference>
<evidence type="ECO:0000256" key="3">
    <source>
        <dbReference type="ARBA" id="ARBA00022723"/>
    </source>
</evidence>
<protein>
    <submittedName>
        <fullName evidence="7">Cytochrome P450</fullName>
    </submittedName>
</protein>
<dbReference type="Gene3D" id="1.10.630.10">
    <property type="entry name" value="Cytochrome P450"/>
    <property type="match status" value="1"/>
</dbReference>
<dbReference type="GO" id="GO:0005506">
    <property type="term" value="F:iron ion binding"/>
    <property type="evidence" value="ECO:0007669"/>
    <property type="project" value="InterPro"/>
</dbReference>
<keyword evidence="5 6" id="KW-0349">Heme</keyword>
<evidence type="ECO:0000256" key="5">
    <source>
        <dbReference type="PIRSR" id="PIRSR602403-1"/>
    </source>
</evidence>
<dbReference type="GO" id="GO:0016705">
    <property type="term" value="F:oxidoreductase activity, acting on paired donors, with incorporation or reduction of molecular oxygen"/>
    <property type="evidence" value="ECO:0007669"/>
    <property type="project" value="InterPro"/>
</dbReference>
<dbReference type="InterPro" id="IPR053007">
    <property type="entry name" value="CYP450_monoxygenase_sec-met"/>
</dbReference>
<keyword evidence="4 5" id="KW-0408">Iron</keyword>
<keyword evidence="6" id="KW-0560">Oxidoreductase</keyword>
<keyword evidence="8" id="KW-1185">Reference proteome</keyword>
<dbReference type="EMBL" id="JAGMWT010000006">
    <property type="protein sequence ID" value="KAH7127206.1"/>
    <property type="molecule type" value="Genomic_DNA"/>
</dbReference>
<comment type="cofactor">
    <cofactor evidence="1 5">
        <name>heme</name>
        <dbReference type="ChEBI" id="CHEBI:30413"/>
    </cofactor>
</comment>
<comment type="caution">
    <text evidence="7">The sequence shown here is derived from an EMBL/GenBank/DDBJ whole genome shotgun (WGS) entry which is preliminary data.</text>
</comment>
<evidence type="ECO:0000256" key="4">
    <source>
        <dbReference type="ARBA" id="ARBA00023004"/>
    </source>
</evidence>
<dbReference type="CDD" id="cd11040">
    <property type="entry name" value="CYP7_CYP8-like"/>
    <property type="match status" value="1"/>
</dbReference>